<dbReference type="EMBL" id="MU118022">
    <property type="protein sequence ID" value="KAF9647993.1"/>
    <property type="molecule type" value="Genomic_DNA"/>
</dbReference>
<comment type="caution">
    <text evidence="1">The sequence shown here is derived from an EMBL/GenBank/DDBJ whole genome shotgun (WGS) entry which is preliminary data.</text>
</comment>
<organism evidence="1 2">
    <name type="scientific">Thelephora ganbajun</name>
    <name type="common">Ganba fungus</name>
    <dbReference type="NCBI Taxonomy" id="370292"/>
    <lineage>
        <taxon>Eukaryota</taxon>
        <taxon>Fungi</taxon>
        <taxon>Dikarya</taxon>
        <taxon>Basidiomycota</taxon>
        <taxon>Agaricomycotina</taxon>
        <taxon>Agaricomycetes</taxon>
        <taxon>Thelephorales</taxon>
        <taxon>Thelephoraceae</taxon>
        <taxon>Thelephora</taxon>
    </lineage>
</organism>
<dbReference type="Proteomes" id="UP000886501">
    <property type="component" value="Unassembled WGS sequence"/>
</dbReference>
<sequence length="111" mass="12372">MPNVEMLHLSDVEVSKGFLQPNPDGPHAKAKLLPSLRSLNLENVTLNDDDWGHLTTYLGHQTSDNQSISLGVLGDTPLMRPEVMSEIRGLVEEFTYKPNSETEDSEPPFIQ</sequence>
<reference evidence="1" key="1">
    <citation type="submission" date="2019-10" db="EMBL/GenBank/DDBJ databases">
        <authorList>
            <consortium name="DOE Joint Genome Institute"/>
            <person name="Kuo A."/>
            <person name="Miyauchi S."/>
            <person name="Kiss E."/>
            <person name="Drula E."/>
            <person name="Kohler A."/>
            <person name="Sanchez-Garcia M."/>
            <person name="Andreopoulos B."/>
            <person name="Barry K.W."/>
            <person name="Bonito G."/>
            <person name="Buee M."/>
            <person name="Carver A."/>
            <person name="Chen C."/>
            <person name="Cichocki N."/>
            <person name="Clum A."/>
            <person name="Culley D."/>
            <person name="Crous P.W."/>
            <person name="Fauchery L."/>
            <person name="Girlanda M."/>
            <person name="Hayes R."/>
            <person name="Keri Z."/>
            <person name="Labutti K."/>
            <person name="Lipzen A."/>
            <person name="Lombard V."/>
            <person name="Magnuson J."/>
            <person name="Maillard F."/>
            <person name="Morin E."/>
            <person name="Murat C."/>
            <person name="Nolan M."/>
            <person name="Ohm R."/>
            <person name="Pangilinan J."/>
            <person name="Pereira M."/>
            <person name="Perotto S."/>
            <person name="Peter M."/>
            <person name="Riley R."/>
            <person name="Sitrit Y."/>
            <person name="Stielow B."/>
            <person name="Szollosi G."/>
            <person name="Zifcakova L."/>
            <person name="Stursova M."/>
            <person name="Spatafora J.W."/>
            <person name="Tedersoo L."/>
            <person name="Vaario L.-M."/>
            <person name="Yamada A."/>
            <person name="Yan M."/>
            <person name="Wang P."/>
            <person name="Xu J."/>
            <person name="Bruns T."/>
            <person name="Baldrian P."/>
            <person name="Vilgalys R."/>
            <person name="Henrissat B."/>
            <person name="Grigoriev I.V."/>
            <person name="Hibbett D."/>
            <person name="Nagy L.G."/>
            <person name="Martin F.M."/>
        </authorList>
    </citation>
    <scope>NUCLEOTIDE SEQUENCE</scope>
    <source>
        <strain evidence="1">P2</strain>
    </source>
</reference>
<evidence type="ECO:0000313" key="1">
    <source>
        <dbReference type="EMBL" id="KAF9647993.1"/>
    </source>
</evidence>
<gene>
    <name evidence="1" type="ORF">BDM02DRAFT_3187523</name>
</gene>
<evidence type="ECO:0000313" key="2">
    <source>
        <dbReference type="Proteomes" id="UP000886501"/>
    </source>
</evidence>
<accession>A0ACB6ZF77</accession>
<protein>
    <submittedName>
        <fullName evidence="1">Uncharacterized protein</fullName>
    </submittedName>
</protein>
<name>A0ACB6ZF77_THEGA</name>
<reference evidence="1" key="2">
    <citation type="journal article" date="2020" name="Nat. Commun.">
        <title>Large-scale genome sequencing of mycorrhizal fungi provides insights into the early evolution of symbiotic traits.</title>
        <authorList>
            <person name="Miyauchi S."/>
            <person name="Kiss E."/>
            <person name="Kuo A."/>
            <person name="Drula E."/>
            <person name="Kohler A."/>
            <person name="Sanchez-Garcia M."/>
            <person name="Morin E."/>
            <person name="Andreopoulos B."/>
            <person name="Barry K.W."/>
            <person name="Bonito G."/>
            <person name="Buee M."/>
            <person name="Carver A."/>
            <person name="Chen C."/>
            <person name="Cichocki N."/>
            <person name="Clum A."/>
            <person name="Culley D."/>
            <person name="Crous P.W."/>
            <person name="Fauchery L."/>
            <person name="Girlanda M."/>
            <person name="Hayes R.D."/>
            <person name="Keri Z."/>
            <person name="LaButti K."/>
            <person name="Lipzen A."/>
            <person name="Lombard V."/>
            <person name="Magnuson J."/>
            <person name="Maillard F."/>
            <person name="Murat C."/>
            <person name="Nolan M."/>
            <person name="Ohm R.A."/>
            <person name="Pangilinan J."/>
            <person name="Pereira M.F."/>
            <person name="Perotto S."/>
            <person name="Peter M."/>
            <person name="Pfister S."/>
            <person name="Riley R."/>
            <person name="Sitrit Y."/>
            <person name="Stielow J.B."/>
            <person name="Szollosi G."/>
            <person name="Zifcakova L."/>
            <person name="Stursova M."/>
            <person name="Spatafora J.W."/>
            <person name="Tedersoo L."/>
            <person name="Vaario L.M."/>
            <person name="Yamada A."/>
            <person name="Yan M."/>
            <person name="Wang P."/>
            <person name="Xu J."/>
            <person name="Bruns T."/>
            <person name="Baldrian P."/>
            <person name="Vilgalys R."/>
            <person name="Dunand C."/>
            <person name="Henrissat B."/>
            <person name="Grigoriev I.V."/>
            <person name="Hibbett D."/>
            <person name="Nagy L.G."/>
            <person name="Martin F.M."/>
        </authorList>
    </citation>
    <scope>NUCLEOTIDE SEQUENCE</scope>
    <source>
        <strain evidence="1">P2</strain>
    </source>
</reference>
<keyword evidence="2" id="KW-1185">Reference proteome</keyword>
<proteinExistence type="predicted"/>